<evidence type="ECO:0008006" key="3">
    <source>
        <dbReference type="Google" id="ProtNLM"/>
    </source>
</evidence>
<gene>
    <name evidence="1" type="ORF">PHLCEN_2v6573</name>
</gene>
<reference evidence="1 2" key="1">
    <citation type="submission" date="2018-02" db="EMBL/GenBank/DDBJ databases">
        <title>Genome sequence of the basidiomycete white-rot fungus Phlebia centrifuga.</title>
        <authorList>
            <person name="Granchi Z."/>
            <person name="Peng M."/>
            <person name="de Vries R.P."/>
            <person name="Hilden K."/>
            <person name="Makela M.R."/>
            <person name="Grigoriev I."/>
            <person name="Riley R."/>
        </authorList>
    </citation>
    <scope>NUCLEOTIDE SEQUENCE [LARGE SCALE GENOMIC DNA]</scope>
    <source>
        <strain evidence="1 2">FBCC195</strain>
    </source>
</reference>
<dbReference type="EMBL" id="MLYV02000630">
    <property type="protein sequence ID" value="PSR80983.1"/>
    <property type="molecule type" value="Genomic_DNA"/>
</dbReference>
<dbReference type="CDD" id="cd09917">
    <property type="entry name" value="F-box_SF"/>
    <property type="match status" value="1"/>
</dbReference>
<dbReference type="Proteomes" id="UP000186601">
    <property type="component" value="Unassembled WGS sequence"/>
</dbReference>
<accession>A0A2R6NZ38</accession>
<dbReference type="InterPro" id="IPR036047">
    <property type="entry name" value="F-box-like_dom_sf"/>
</dbReference>
<dbReference type="AlphaFoldDB" id="A0A2R6NZ38"/>
<comment type="caution">
    <text evidence="1">The sequence shown here is derived from an EMBL/GenBank/DDBJ whole genome shotgun (WGS) entry which is preliminary data.</text>
</comment>
<dbReference type="Gene3D" id="3.80.10.10">
    <property type="entry name" value="Ribonuclease Inhibitor"/>
    <property type="match status" value="1"/>
</dbReference>
<dbReference type="OrthoDB" id="2921803at2759"/>
<proteinExistence type="predicted"/>
<dbReference type="SUPFAM" id="SSF81383">
    <property type="entry name" value="F-box domain"/>
    <property type="match status" value="1"/>
</dbReference>
<organism evidence="1 2">
    <name type="scientific">Hermanssonia centrifuga</name>
    <dbReference type="NCBI Taxonomy" id="98765"/>
    <lineage>
        <taxon>Eukaryota</taxon>
        <taxon>Fungi</taxon>
        <taxon>Dikarya</taxon>
        <taxon>Basidiomycota</taxon>
        <taxon>Agaricomycotina</taxon>
        <taxon>Agaricomycetes</taxon>
        <taxon>Polyporales</taxon>
        <taxon>Meruliaceae</taxon>
        <taxon>Hermanssonia</taxon>
    </lineage>
</organism>
<name>A0A2R6NZ38_9APHY</name>
<sequence length="381" mass="43436">MSCKVPLELIDMILGFLHDEHTTLGSCSLVCRSWTNPSRCHQFYEVEVERSQLFTSFKQLVLASATISDSIRELRLLDSVVPPYPASPEDLSFLLDKLSKLHTLRLWGLTLMYPRRPGFRWNFAKLRVLEISGLTTMRSGLIRVMSLFRGVSLDRLRMEDVDLHNAGPPVRKLVDDQLARWQIGSISLGRNGCTPDLLELFGSMHLEALHSLDVGYMPTGVERASFEAFASLKGANLQHLRYTETWRFFENFTSLQSLHLFLGGEWLYGRSGRVEDTTSMFPTLILQHVPSTLKAVTLAFEIDYDGSFIQSWIDCVDWEYLEGTLLSFKNLKAVNVVMECQSPAPFWDHRIESIPQKRQKMIAEALPKMHTSGILYFPPAS</sequence>
<dbReference type="SUPFAM" id="SSF52047">
    <property type="entry name" value="RNI-like"/>
    <property type="match status" value="1"/>
</dbReference>
<keyword evidence="2" id="KW-1185">Reference proteome</keyword>
<evidence type="ECO:0000313" key="1">
    <source>
        <dbReference type="EMBL" id="PSR80983.1"/>
    </source>
</evidence>
<protein>
    <recommendedName>
        <fullName evidence="3">F-box domain-containing protein</fullName>
    </recommendedName>
</protein>
<dbReference type="InterPro" id="IPR032675">
    <property type="entry name" value="LRR_dom_sf"/>
</dbReference>
<evidence type="ECO:0000313" key="2">
    <source>
        <dbReference type="Proteomes" id="UP000186601"/>
    </source>
</evidence>